<dbReference type="AlphaFoldDB" id="A0A4R4VLN2"/>
<dbReference type="RefSeq" id="WP_132676750.1">
    <property type="nucleotide sequence ID" value="NZ_SMKS01000035.1"/>
</dbReference>
<evidence type="ECO:0000256" key="1">
    <source>
        <dbReference type="SAM" id="Phobius"/>
    </source>
</evidence>
<accession>A0A4R4VLN2</accession>
<gene>
    <name evidence="2" type="ORF">E1181_19290</name>
</gene>
<keyword evidence="1" id="KW-0472">Membrane</keyword>
<reference evidence="2 3" key="1">
    <citation type="submission" date="2019-03" db="EMBL/GenBank/DDBJ databases">
        <title>Draft genome sequences of novel Actinobacteria.</title>
        <authorList>
            <person name="Sahin N."/>
            <person name="Ay H."/>
            <person name="Saygin H."/>
        </authorList>
    </citation>
    <scope>NUCLEOTIDE SEQUENCE [LARGE SCALE GENOMIC DNA]</scope>
    <source>
        <strain evidence="2 3">16K309</strain>
    </source>
</reference>
<protein>
    <submittedName>
        <fullName evidence="2">Uncharacterized protein</fullName>
    </submittedName>
</protein>
<keyword evidence="1" id="KW-1133">Transmembrane helix</keyword>
<sequence length="132" mass="14337">MARWLIGFDLLDEDPERLEELTRMLLTELRELGEVRVDRVEGSISEGAKSGVALQIGSLAISGVFSAATAAAFAKVMVARFDRAKARKVTLEKDGEKFEIDGISAADQHALVAKIAEHLGETRRGEGAAEQR</sequence>
<evidence type="ECO:0000313" key="3">
    <source>
        <dbReference type="Proteomes" id="UP000295674"/>
    </source>
</evidence>
<dbReference type="Proteomes" id="UP000295674">
    <property type="component" value="Unassembled WGS sequence"/>
</dbReference>
<dbReference type="EMBL" id="SMKS01000035">
    <property type="protein sequence ID" value="TDD03873.1"/>
    <property type="molecule type" value="Genomic_DNA"/>
</dbReference>
<proteinExistence type="predicted"/>
<evidence type="ECO:0000313" key="2">
    <source>
        <dbReference type="EMBL" id="TDD03873.1"/>
    </source>
</evidence>
<feature type="transmembrane region" description="Helical" evidence="1">
    <location>
        <begin position="52"/>
        <end position="78"/>
    </location>
</feature>
<comment type="caution">
    <text evidence="2">The sequence shown here is derived from an EMBL/GenBank/DDBJ whole genome shotgun (WGS) entry which is preliminary data.</text>
</comment>
<keyword evidence="1" id="KW-0812">Transmembrane</keyword>
<organism evidence="2 3">
    <name type="scientific">Saccharopolyspora terrae</name>
    <dbReference type="NCBI Taxonomy" id="2530384"/>
    <lineage>
        <taxon>Bacteria</taxon>
        <taxon>Bacillati</taxon>
        <taxon>Actinomycetota</taxon>
        <taxon>Actinomycetes</taxon>
        <taxon>Pseudonocardiales</taxon>
        <taxon>Pseudonocardiaceae</taxon>
        <taxon>Saccharopolyspora</taxon>
    </lineage>
</organism>
<name>A0A4R4VLN2_9PSEU</name>
<keyword evidence="3" id="KW-1185">Reference proteome</keyword>